<keyword evidence="2" id="KW-1185">Reference proteome</keyword>
<proteinExistence type="predicted"/>
<gene>
    <name evidence="1" type="ORF">GCM10010276_21700</name>
</gene>
<accession>A0ABN3LGD2</accession>
<comment type="caution">
    <text evidence="1">The sequence shown here is derived from an EMBL/GenBank/DDBJ whole genome shotgun (WGS) entry which is preliminary data.</text>
</comment>
<organism evidence="1 2">
    <name type="scientific">Streptomyces longisporus</name>
    <dbReference type="NCBI Taxonomy" id="1948"/>
    <lineage>
        <taxon>Bacteria</taxon>
        <taxon>Bacillati</taxon>
        <taxon>Actinomycetota</taxon>
        <taxon>Actinomycetes</taxon>
        <taxon>Kitasatosporales</taxon>
        <taxon>Streptomycetaceae</taxon>
        <taxon>Streptomyces</taxon>
    </lineage>
</organism>
<dbReference type="EMBL" id="BAAASG010000006">
    <property type="protein sequence ID" value="GAA2483770.1"/>
    <property type="molecule type" value="Genomic_DNA"/>
</dbReference>
<dbReference type="Proteomes" id="UP001501777">
    <property type="component" value="Unassembled WGS sequence"/>
</dbReference>
<evidence type="ECO:0000313" key="2">
    <source>
        <dbReference type="Proteomes" id="UP001501777"/>
    </source>
</evidence>
<protein>
    <submittedName>
        <fullName evidence="1">Uncharacterized protein</fullName>
    </submittedName>
</protein>
<reference evidence="1 2" key="1">
    <citation type="journal article" date="2019" name="Int. J. Syst. Evol. Microbiol.">
        <title>The Global Catalogue of Microorganisms (GCM) 10K type strain sequencing project: providing services to taxonomists for standard genome sequencing and annotation.</title>
        <authorList>
            <consortium name="The Broad Institute Genomics Platform"/>
            <consortium name="The Broad Institute Genome Sequencing Center for Infectious Disease"/>
            <person name="Wu L."/>
            <person name="Ma J."/>
        </authorList>
    </citation>
    <scope>NUCLEOTIDE SEQUENCE [LARGE SCALE GENOMIC DNA]</scope>
    <source>
        <strain evidence="1 2">JCM 4395</strain>
    </source>
</reference>
<sequence>MHFGYVGSICTLGRGGLGESWPPLLFPQFVRGPLICVRSHLCPFQSLGLRVAGNGEEAGGVHSAIDGFVEGFGELVVGVEGQGLPEGVAGGGDVVLSPGSCGEEGECGDGRGLVRGDGAAGEEGPKAPGVGRVVVFDVFEAVVSGPFVVEAEDESGGDVVGEFGGAGAEVAYLGLEECCWGAGARV</sequence>
<evidence type="ECO:0000313" key="1">
    <source>
        <dbReference type="EMBL" id="GAA2483770.1"/>
    </source>
</evidence>
<name>A0ABN3LGD2_STRLO</name>